<evidence type="ECO:0000256" key="7">
    <source>
        <dbReference type="ARBA" id="ARBA00023002"/>
    </source>
</evidence>
<dbReference type="GO" id="GO:0005789">
    <property type="term" value="C:endoplasmic reticulum membrane"/>
    <property type="evidence" value="ECO:0007669"/>
    <property type="project" value="UniProtKB-SubCell"/>
</dbReference>
<dbReference type="PRINTS" id="PR00385">
    <property type="entry name" value="P450"/>
</dbReference>
<dbReference type="Proteomes" id="UP000515135">
    <property type="component" value="Unplaced"/>
</dbReference>
<evidence type="ECO:0000256" key="9">
    <source>
        <dbReference type="ARBA" id="ARBA00043906"/>
    </source>
</evidence>
<feature type="transmembrane region" description="Helical" evidence="12">
    <location>
        <begin position="6"/>
        <end position="26"/>
    </location>
</feature>
<keyword evidence="7 11" id="KW-0560">Oxidoreductase</keyword>
<comment type="similarity">
    <text evidence="3 11">Belongs to the cytochrome P450 family.</text>
</comment>
<dbReference type="Pfam" id="PF00067">
    <property type="entry name" value="p450"/>
    <property type="match status" value="1"/>
</dbReference>
<evidence type="ECO:0000256" key="2">
    <source>
        <dbReference type="ARBA" id="ARBA00004406"/>
    </source>
</evidence>
<keyword evidence="8 10" id="KW-0408">Iron</keyword>
<keyword evidence="12" id="KW-1133">Transmembrane helix</keyword>
<dbReference type="PRINTS" id="PR00463">
    <property type="entry name" value="EP450I"/>
</dbReference>
<dbReference type="InterPro" id="IPR050705">
    <property type="entry name" value="Cytochrome_P450_3A"/>
</dbReference>
<dbReference type="InterPro" id="IPR002401">
    <property type="entry name" value="Cyt_P450_E_grp-I"/>
</dbReference>
<dbReference type="PROSITE" id="PS00086">
    <property type="entry name" value="CYTOCHROME_P450"/>
    <property type="match status" value="1"/>
</dbReference>
<accession>A0A6P4YXM5</accession>
<evidence type="ECO:0000256" key="5">
    <source>
        <dbReference type="ARBA" id="ARBA00022723"/>
    </source>
</evidence>
<dbReference type="GO" id="GO:0008395">
    <property type="term" value="F:steroid hydroxylase activity"/>
    <property type="evidence" value="ECO:0007669"/>
    <property type="project" value="TreeGrafter"/>
</dbReference>
<gene>
    <name evidence="14" type="primary">LOC109469473</name>
</gene>
<dbReference type="FunFam" id="1.10.630.10:FF:000042">
    <property type="entry name" value="Cytochrome P450"/>
    <property type="match status" value="1"/>
</dbReference>
<dbReference type="PANTHER" id="PTHR24302:SF15">
    <property type="entry name" value="FATTY-ACID PEROXYGENASE"/>
    <property type="match status" value="1"/>
</dbReference>
<keyword evidence="5 10" id="KW-0479">Metal-binding</keyword>
<dbReference type="GeneID" id="109469473"/>
<evidence type="ECO:0000256" key="1">
    <source>
        <dbReference type="ARBA" id="ARBA00004174"/>
    </source>
</evidence>
<name>A0A6P4YXM5_BRABE</name>
<dbReference type="Gene3D" id="1.10.630.10">
    <property type="entry name" value="Cytochrome P450"/>
    <property type="match status" value="1"/>
</dbReference>
<dbReference type="GO" id="GO:0016705">
    <property type="term" value="F:oxidoreductase activity, acting on paired donors, with incorporation or reduction of molecular oxygen"/>
    <property type="evidence" value="ECO:0007669"/>
    <property type="project" value="InterPro"/>
</dbReference>
<reference evidence="14" key="1">
    <citation type="submission" date="2025-08" db="UniProtKB">
        <authorList>
            <consortium name="RefSeq"/>
        </authorList>
    </citation>
    <scope>IDENTIFICATION</scope>
    <source>
        <tissue evidence="14">Gonad</tissue>
    </source>
</reference>
<evidence type="ECO:0000256" key="4">
    <source>
        <dbReference type="ARBA" id="ARBA00022617"/>
    </source>
</evidence>
<keyword evidence="12" id="KW-0812">Transmembrane</keyword>
<dbReference type="AlphaFoldDB" id="A0A6P4YXM5"/>
<evidence type="ECO:0000256" key="11">
    <source>
        <dbReference type="RuleBase" id="RU000461"/>
    </source>
</evidence>
<evidence type="ECO:0000256" key="6">
    <source>
        <dbReference type="ARBA" id="ARBA00022848"/>
    </source>
</evidence>
<feature type="binding site" description="axial binding residue" evidence="10">
    <location>
        <position position="457"/>
    </location>
    <ligand>
        <name>heme</name>
        <dbReference type="ChEBI" id="CHEBI:30413"/>
    </ligand>
    <ligandPart>
        <name>Fe</name>
        <dbReference type="ChEBI" id="CHEBI:18248"/>
    </ligandPart>
</feature>
<sequence>MAVDALPIPLTWILLAILPVLFYIYAVRPLQLFKKIGVPGPAPWPIIGNLLDHIKDGVWNIEGQVKRTEKYGSVYGMFGGGLTGVFITDPEMLQDVFVKKFHSFTNRQPKDLYMKVKPVGRMLTQLLDEDWKNVRSTISPAFSGGKLKQMAGPMNSCAGLLIENIGKFAENGESFEVKELTGAFTMDVITRTAFGTQIDSQKNPKDPFVIYSKKMLDRSVTIVTLMFMFFPKLVGSLMEKFEYSVFPADAKQFFYNVFDQLMELRQNEGQERVDFLQLMMNAHKEHDKEQAGTGDVKLHGHKQALTKDDVVANGILFFIAGYETTATTMAFTLYNLALNQDKQDKVRLEISKVMEDRDFVNYEDVHKMPYLEMCILETLRMYSPASMTLRTSSEEVKLKWLTIPKNMLVAVPVLAIHYDAERWPEPYKFIPERFTKEEKEKRGAYDWLPFGAGPRNCIGMRLALFELKLGLARLLNTYRVKTAPDTDIPLKMKKFKKFPIPENGIRLRVELAGPVTD</sequence>
<feature type="transmembrane region" description="Helical" evidence="12">
    <location>
        <begin position="315"/>
        <end position="337"/>
    </location>
</feature>
<comment type="function">
    <text evidence="9">Cytochromes P450 are a group of heme-thiolate monooxygenases. They oxidize a variety of structurally unrelated compounds, including steroids, fatty acids, and xenobiotics.</text>
</comment>
<comment type="subcellular location">
    <subcellularLocation>
        <location evidence="2">Endoplasmic reticulum membrane</location>
        <topology evidence="2">Peripheral membrane protein</topology>
    </subcellularLocation>
    <subcellularLocation>
        <location evidence="1">Microsome membrane</location>
        <topology evidence="1">Peripheral membrane protein</topology>
    </subcellularLocation>
</comment>
<dbReference type="GO" id="GO:0020037">
    <property type="term" value="F:heme binding"/>
    <property type="evidence" value="ECO:0007669"/>
    <property type="project" value="InterPro"/>
</dbReference>
<evidence type="ECO:0000256" key="12">
    <source>
        <dbReference type="SAM" id="Phobius"/>
    </source>
</evidence>
<dbReference type="InterPro" id="IPR001128">
    <property type="entry name" value="Cyt_P450"/>
</dbReference>
<keyword evidence="6" id="KW-0256">Endoplasmic reticulum</keyword>
<dbReference type="PANTHER" id="PTHR24302">
    <property type="entry name" value="CYTOCHROME P450 FAMILY 3"/>
    <property type="match status" value="1"/>
</dbReference>
<evidence type="ECO:0000313" key="13">
    <source>
        <dbReference type="Proteomes" id="UP000515135"/>
    </source>
</evidence>
<dbReference type="RefSeq" id="XP_019623547.1">
    <property type="nucleotide sequence ID" value="XM_019767988.1"/>
</dbReference>
<keyword evidence="4 10" id="KW-0349">Heme</keyword>
<evidence type="ECO:0000256" key="10">
    <source>
        <dbReference type="PIRSR" id="PIRSR602401-1"/>
    </source>
</evidence>
<proteinExistence type="inferred from homology"/>
<comment type="cofactor">
    <cofactor evidence="10">
        <name>heme</name>
        <dbReference type="ChEBI" id="CHEBI:30413"/>
    </cofactor>
</comment>
<dbReference type="CDD" id="cd11055">
    <property type="entry name" value="CYP3A-like"/>
    <property type="match status" value="1"/>
</dbReference>
<dbReference type="OrthoDB" id="2789670at2759"/>
<keyword evidence="12" id="KW-0472">Membrane</keyword>
<dbReference type="InterPro" id="IPR017972">
    <property type="entry name" value="Cyt_P450_CS"/>
</dbReference>
<evidence type="ECO:0000256" key="3">
    <source>
        <dbReference type="ARBA" id="ARBA00010617"/>
    </source>
</evidence>
<protein>
    <submittedName>
        <fullName evidence="14">Cytochrome P450 3A8-like</fullName>
    </submittedName>
</protein>
<dbReference type="GO" id="GO:0005506">
    <property type="term" value="F:iron ion binding"/>
    <property type="evidence" value="ECO:0007669"/>
    <property type="project" value="InterPro"/>
</dbReference>
<dbReference type="SUPFAM" id="SSF48264">
    <property type="entry name" value="Cytochrome P450"/>
    <property type="match status" value="1"/>
</dbReference>
<keyword evidence="6" id="KW-0492">Microsome</keyword>
<organism evidence="13 14">
    <name type="scientific">Branchiostoma belcheri</name>
    <name type="common">Amphioxus</name>
    <dbReference type="NCBI Taxonomy" id="7741"/>
    <lineage>
        <taxon>Eukaryota</taxon>
        <taxon>Metazoa</taxon>
        <taxon>Chordata</taxon>
        <taxon>Cephalochordata</taxon>
        <taxon>Leptocardii</taxon>
        <taxon>Amphioxiformes</taxon>
        <taxon>Branchiostomatidae</taxon>
        <taxon>Branchiostoma</taxon>
    </lineage>
</organism>
<evidence type="ECO:0000256" key="8">
    <source>
        <dbReference type="ARBA" id="ARBA00023004"/>
    </source>
</evidence>
<keyword evidence="11" id="KW-0503">Monooxygenase</keyword>
<feature type="transmembrane region" description="Helical" evidence="12">
    <location>
        <begin position="220"/>
        <end position="238"/>
    </location>
</feature>
<keyword evidence="13" id="KW-1185">Reference proteome</keyword>
<evidence type="ECO:0000313" key="14">
    <source>
        <dbReference type="RefSeq" id="XP_019623547.1"/>
    </source>
</evidence>
<dbReference type="KEGG" id="bbel:109469473"/>
<dbReference type="InterPro" id="IPR036396">
    <property type="entry name" value="Cyt_P450_sf"/>
</dbReference>